<evidence type="ECO:0000313" key="2">
    <source>
        <dbReference type="EMBL" id="ELK07337.1"/>
    </source>
</evidence>
<proteinExistence type="predicted"/>
<dbReference type="Proteomes" id="UP000010552">
    <property type="component" value="Unassembled WGS sequence"/>
</dbReference>
<protein>
    <submittedName>
        <fullName evidence="2">Uncharacterized protein</fullName>
    </submittedName>
</protein>
<gene>
    <name evidence="2" type="ORF">PAL_GLEAN10012620</name>
</gene>
<reference evidence="3" key="1">
    <citation type="journal article" date="2013" name="Science">
        <title>Comparative analysis of bat genomes provides insight into the evolution of flight and immunity.</title>
        <authorList>
            <person name="Zhang G."/>
            <person name="Cowled C."/>
            <person name="Shi Z."/>
            <person name="Huang Z."/>
            <person name="Bishop-Lilly K.A."/>
            <person name="Fang X."/>
            <person name="Wynne J.W."/>
            <person name="Xiong Z."/>
            <person name="Baker M.L."/>
            <person name="Zhao W."/>
            <person name="Tachedjian M."/>
            <person name="Zhu Y."/>
            <person name="Zhou P."/>
            <person name="Jiang X."/>
            <person name="Ng J."/>
            <person name="Yang L."/>
            <person name="Wu L."/>
            <person name="Xiao J."/>
            <person name="Feng Y."/>
            <person name="Chen Y."/>
            <person name="Sun X."/>
            <person name="Zhang Y."/>
            <person name="Marsh G.A."/>
            <person name="Crameri G."/>
            <person name="Broder C.C."/>
            <person name="Frey K.G."/>
            <person name="Wang L.F."/>
            <person name="Wang J."/>
        </authorList>
    </citation>
    <scope>NUCLEOTIDE SEQUENCE [LARGE SCALE GENOMIC DNA]</scope>
</reference>
<feature type="region of interest" description="Disordered" evidence="1">
    <location>
        <begin position="31"/>
        <end position="112"/>
    </location>
</feature>
<sequence length="198" mass="20529">MSAGADASSPPDRNPGTKLVILTTSQPHAHWEVSNPELGPAWPPPAGTAVTAPGVCPPHRWSPPQRHWPCQTKPGQSKSLTHSRPSSGSIAHIKAPSPLWPMGPNMTSDQSPSWAAAVALALALPRCRNKLAPSPPPGLSAPMPPPARAFRNLLEHQPPGPQAPRGCRADTGASLSLPVPALPFAAVGSSPPESPRAL</sequence>
<dbReference type="EMBL" id="KB030979">
    <property type="protein sequence ID" value="ELK07337.1"/>
    <property type="molecule type" value="Genomic_DNA"/>
</dbReference>
<accession>L5K7J4</accession>
<feature type="region of interest" description="Disordered" evidence="1">
    <location>
        <begin position="128"/>
        <end position="174"/>
    </location>
</feature>
<organism evidence="2 3">
    <name type="scientific">Pteropus alecto</name>
    <name type="common">Black flying fox</name>
    <dbReference type="NCBI Taxonomy" id="9402"/>
    <lineage>
        <taxon>Eukaryota</taxon>
        <taxon>Metazoa</taxon>
        <taxon>Chordata</taxon>
        <taxon>Craniata</taxon>
        <taxon>Vertebrata</taxon>
        <taxon>Euteleostomi</taxon>
        <taxon>Mammalia</taxon>
        <taxon>Eutheria</taxon>
        <taxon>Laurasiatheria</taxon>
        <taxon>Chiroptera</taxon>
        <taxon>Yinpterochiroptera</taxon>
        <taxon>Pteropodoidea</taxon>
        <taxon>Pteropodidae</taxon>
        <taxon>Pteropodinae</taxon>
        <taxon>Pteropus</taxon>
    </lineage>
</organism>
<evidence type="ECO:0000313" key="3">
    <source>
        <dbReference type="Proteomes" id="UP000010552"/>
    </source>
</evidence>
<feature type="compositionally biased region" description="Polar residues" evidence="1">
    <location>
        <begin position="73"/>
        <end position="89"/>
    </location>
</feature>
<name>L5K7J4_PTEAL</name>
<dbReference type="AlphaFoldDB" id="L5K7J4"/>
<keyword evidence="3" id="KW-1185">Reference proteome</keyword>
<evidence type="ECO:0000256" key="1">
    <source>
        <dbReference type="SAM" id="MobiDB-lite"/>
    </source>
</evidence>
<dbReference type="InParanoid" id="L5K7J4"/>
<feature type="compositionally biased region" description="Pro residues" evidence="1">
    <location>
        <begin position="133"/>
        <end position="147"/>
    </location>
</feature>